<dbReference type="PIRSF" id="PIRSF005457">
    <property type="entry name" value="Glx"/>
    <property type="match status" value="1"/>
</dbReference>
<comment type="catalytic activity">
    <reaction evidence="1 7">
        <text>an S-(2-hydroxyacyl)glutathione + H2O = a 2-hydroxy carboxylate + glutathione + H(+)</text>
        <dbReference type="Rhea" id="RHEA:21864"/>
        <dbReference type="ChEBI" id="CHEBI:15377"/>
        <dbReference type="ChEBI" id="CHEBI:15378"/>
        <dbReference type="ChEBI" id="CHEBI:57925"/>
        <dbReference type="ChEBI" id="CHEBI:58896"/>
        <dbReference type="ChEBI" id="CHEBI:71261"/>
        <dbReference type="EC" id="3.1.2.6"/>
    </reaction>
</comment>
<dbReference type="InterPro" id="IPR036866">
    <property type="entry name" value="RibonucZ/Hydroxyglut_hydro"/>
</dbReference>
<feature type="binding site" evidence="7">
    <location>
        <position position="132"/>
    </location>
    <ligand>
        <name>Zn(2+)</name>
        <dbReference type="ChEBI" id="CHEBI:29105"/>
        <label>1</label>
    </ligand>
</feature>
<dbReference type="PANTHER" id="PTHR43705:SF1">
    <property type="entry name" value="HYDROXYACYLGLUTATHIONE HYDROLASE GLOB"/>
    <property type="match status" value="1"/>
</dbReference>
<comment type="subunit">
    <text evidence="7">Monomer.</text>
</comment>
<dbReference type="EC" id="3.1.2.6" evidence="7"/>
<dbReference type="Pfam" id="PF16123">
    <property type="entry name" value="HAGH_C"/>
    <property type="match status" value="1"/>
</dbReference>
<dbReference type="Pfam" id="PF00753">
    <property type="entry name" value="Lactamase_B"/>
    <property type="match status" value="1"/>
</dbReference>
<evidence type="ECO:0000313" key="9">
    <source>
        <dbReference type="EMBL" id="MDH7640177.1"/>
    </source>
</evidence>
<dbReference type="InterPro" id="IPR032282">
    <property type="entry name" value="HAGH_C"/>
</dbReference>
<comment type="pathway">
    <text evidence="2 7">Secondary metabolite metabolism; methylglyoxal degradation; (R)-lactate from methylglyoxal: step 2/2.</text>
</comment>
<feature type="binding site" evidence="7">
    <location>
        <position position="132"/>
    </location>
    <ligand>
        <name>Zn(2+)</name>
        <dbReference type="ChEBI" id="CHEBI:29105"/>
        <label>2</label>
    </ligand>
</feature>
<comment type="function">
    <text evidence="7">Thiolesterase that catalyzes the hydrolysis of S-D-lactoyl-glutathione to form glutathione and D-lactic acid.</text>
</comment>
<dbReference type="HAMAP" id="MF_01374">
    <property type="entry name" value="Glyoxalase_2"/>
    <property type="match status" value="1"/>
</dbReference>
<dbReference type="GO" id="GO:0004416">
    <property type="term" value="F:hydroxyacylglutathione hydrolase activity"/>
    <property type="evidence" value="ECO:0007669"/>
    <property type="project" value="UniProtKB-EC"/>
</dbReference>
<keyword evidence="6 7" id="KW-0862">Zinc</keyword>
<sequence length="242" mass="25399">MAVSLVPVPALSDNYVWLLHDDASGETVAVDPGEAAPVLKAADERGWTITQVWNTHWHPDHVGGNADVKAATGATITGPHEEGRIPTLDRTIGDGDTVTIGEHEGVAIAVGAHTSGHIAIHVPSLDVVFTGDTLFAMGCGRLFEGTAADMFAAMRKLEALPAETRVACGHEYTVSNGRYAVTAEPGNDATRQALADAEALRSEGKPTLPSTIAAERATNPFMRAATVEELAERRAAKDGFKG</sequence>
<feature type="binding site" evidence="7">
    <location>
        <position position="58"/>
    </location>
    <ligand>
        <name>Zn(2+)</name>
        <dbReference type="ChEBI" id="CHEBI:29105"/>
        <label>1</label>
    </ligand>
</feature>
<evidence type="ECO:0000256" key="6">
    <source>
        <dbReference type="ARBA" id="ARBA00022833"/>
    </source>
</evidence>
<dbReference type="EMBL" id="JARYGZ010000002">
    <property type="protein sequence ID" value="MDH7640177.1"/>
    <property type="molecule type" value="Genomic_DNA"/>
</dbReference>
<dbReference type="InterPro" id="IPR035680">
    <property type="entry name" value="Clx_II_MBL"/>
</dbReference>
<keyword evidence="10" id="KW-1185">Reference proteome</keyword>
<dbReference type="InterPro" id="IPR001279">
    <property type="entry name" value="Metallo-B-lactamas"/>
</dbReference>
<dbReference type="InterPro" id="IPR050110">
    <property type="entry name" value="Glyoxalase_II_hydrolase"/>
</dbReference>
<evidence type="ECO:0000256" key="7">
    <source>
        <dbReference type="HAMAP-Rule" id="MF_01374"/>
    </source>
</evidence>
<feature type="binding site" evidence="7">
    <location>
        <position position="56"/>
    </location>
    <ligand>
        <name>Zn(2+)</name>
        <dbReference type="ChEBI" id="CHEBI:29105"/>
        <label>1</label>
    </ligand>
</feature>
<proteinExistence type="inferred from homology"/>
<feature type="binding site" evidence="7">
    <location>
        <position position="61"/>
    </location>
    <ligand>
        <name>Zn(2+)</name>
        <dbReference type="ChEBI" id="CHEBI:29105"/>
        <label>2</label>
    </ligand>
</feature>
<comment type="cofactor">
    <cofactor evidence="7">
        <name>Zn(2+)</name>
        <dbReference type="ChEBI" id="CHEBI:29105"/>
    </cofactor>
    <text evidence="7">Binds 2 Zn(2+) ions per subunit.</text>
</comment>
<evidence type="ECO:0000313" key="10">
    <source>
        <dbReference type="Proteomes" id="UP001160625"/>
    </source>
</evidence>
<dbReference type="PANTHER" id="PTHR43705">
    <property type="entry name" value="HYDROXYACYLGLUTATHIONE HYDROLASE"/>
    <property type="match status" value="1"/>
</dbReference>
<comment type="similarity">
    <text evidence="3 7">Belongs to the metallo-beta-lactamase superfamily. Glyoxalase II family.</text>
</comment>
<evidence type="ECO:0000256" key="4">
    <source>
        <dbReference type="ARBA" id="ARBA00022723"/>
    </source>
</evidence>
<evidence type="ECO:0000256" key="2">
    <source>
        <dbReference type="ARBA" id="ARBA00004963"/>
    </source>
</evidence>
<feature type="binding site" evidence="7">
    <location>
        <position position="60"/>
    </location>
    <ligand>
        <name>Zn(2+)</name>
        <dbReference type="ChEBI" id="CHEBI:29105"/>
        <label>2</label>
    </ligand>
</feature>
<dbReference type="NCBIfam" id="TIGR03413">
    <property type="entry name" value="GSH_gloB"/>
    <property type="match status" value="1"/>
</dbReference>
<reference evidence="9" key="1">
    <citation type="submission" date="2023-04" db="EMBL/GenBank/DDBJ databases">
        <title>Sphingomonas sp. MAHUQ-71 isolated from rice field.</title>
        <authorList>
            <person name="Huq M.A."/>
        </authorList>
    </citation>
    <scope>NUCLEOTIDE SEQUENCE</scope>
    <source>
        <strain evidence="9">MAHUQ-71</strain>
    </source>
</reference>
<evidence type="ECO:0000256" key="1">
    <source>
        <dbReference type="ARBA" id="ARBA00001623"/>
    </source>
</evidence>
<feature type="binding site" evidence="7">
    <location>
        <position position="113"/>
    </location>
    <ligand>
        <name>Zn(2+)</name>
        <dbReference type="ChEBI" id="CHEBI:29105"/>
        <label>1</label>
    </ligand>
</feature>
<organism evidence="9 10">
    <name type="scientific">Sphingomonas oryzagri</name>
    <dbReference type="NCBI Taxonomy" id="3042314"/>
    <lineage>
        <taxon>Bacteria</taxon>
        <taxon>Pseudomonadati</taxon>
        <taxon>Pseudomonadota</taxon>
        <taxon>Alphaproteobacteria</taxon>
        <taxon>Sphingomonadales</taxon>
        <taxon>Sphingomonadaceae</taxon>
        <taxon>Sphingomonas</taxon>
    </lineage>
</organism>
<accession>A0ABT6N4Y8</accession>
<dbReference type="InterPro" id="IPR017782">
    <property type="entry name" value="Hydroxyacylglutathione_Hdrlase"/>
</dbReference>
<gene>
    <name evidence="7 9" type="primary">gloB</name>
    <name evidence="9" type="ORF">QGN17_15675</name>
</gene>
<feature type="binding site" evidence="7">
    <location>
        <position position="170"/>
    </location>
    <ligand>
        <name>Zn(2+)</name>
        <dbReference type="ChEBI" id="CHEBI:29105"/>
        <label>2</label>
    </ligand>
</feature>
<evidence type="ECO:0000256" key="3">
    <source>
        <dbReference type="ARBA" id="ARBA00006759"/>
    </source>
</evidence>
<dbReference type="SMART" id="SM00849">
    <property type="entry name" value="Lactamase_B"/>
    <property type="match status" value="1"/>
</dbReference>
<feature type="domain" description="Metallo-beta-lactamase" evidence="8">
    <location>
        <begin position="13"/>
        <end position="170"/>
    </location>
</feature>
<evidence type="ECO:0000259" key="8">
    <source>
        <dbReference type="SMART" id="SM00849"/>
    </source>
</evidence>
<dbReference type="SUPFAM" id="SSF56281">
    <property type="entry name" value="Metallo-hydrolase/oxidoreductase"/>
    <property type="match status" value="1"/>
</dbReference>
<dbReference type="Proteomes" id="UP001160625">
    <property type="component" value="Unassembled WGS sequence"/>
</dbReference>
<dbReference type="CDD" id="cd07723">
    <property type="entry name" value="hydroxyacylglutathione_hydrolase_MBL-fold"/>
    <property type="match status" value="1"/>
</dbReference>
<dbReference type="RefSeq" id="WP_281045537.1">
    <property type="nucleotide sequence ID" value="NZ_JARYGZ010000002.1"/>
</dbReference>
<evidence type="ECO:0000256" key="5">
    <source>
        <dbReference type="ARBA" id="ARBA00022801"/>
    </source>
</evidence>
<comment type="caution">
    <text evidence="9">The sequence shown here is derived from an EMBL/GenBank/DDBJ whole genome shotgun (WGS) entry which is preliminary data.</text>
</comment>
<name>A0ABT6N4Y8_9SPHN</name>
<keyword evidence="5 7" id="KW-0378">Hydrolase</keyword>
<dbReference type="Gene3D" id="3.60.15.10">
    <property type="entry name" value="Ribonuclease Z/Hydroxyacylglutathione hydrolase-like"/>
    <property type="match status" value="1"/>
</dbReference>
<protein>
    <recommendedName>
        <fullName evidence="7">Hydroxyacylglutathione hydrolase</fullName>
        <ecNumber evidence="7">3.1.2.6</ecNumber>
    </recommendedName>
    <alternativeName>
        <fullName evidence="7">Glyoxalase II</fullName>
        <shortName evidence="7">Glx II</shortName>
    </alternativeName>
</protein>
<keyword evidence="4 7" id="KW-0479">Metal-binding</keyword>